<dbReference type="GO" id="GO:0120035">
    <property type="term" value="P:regulation of plasma membrane bounded cell projection organization"/>
    <property type="evidence" value="ECO:0007669"/>
    <property type="project" value="UniProtKB-ARBA"/>
</dbReference>
<dbReference type="GO" id="GO:0007498">
    <property type="term" value="P:mesoderm development"/>
    <property type="evidence" value="ECO:0007669"/>
    <property type="project" value="UniProtKB-ARBA"/>
</dbReference>
<feature type="disulfide bond" evidence="19">
    <location>
        <begin position="561"/>
        <end position="570"/>
    </location>
</feature>
<feature type="disulfide bond" evidence="19">
    <location>
        <begin position="1751"/>
        <end position="1760"/>
    </location>
</feature>
<keyword evidence="3" id="KW-0217">Developmental protein</keyword>
<evidence type="ECO:0000256" key="10">
    <source>
        <dbReference type="ARBA" id="ARBA00022989"/>
    </source>
</evidence>
<feature type="domain" description="EGF-like" evidence="23">
    <location>
        <begin position="381"/>
        <end position="417"/>
    </location>
</feature>
<feature type="disulfide bond" evidence="19">
    <location>
        <begin position="714"/>
        <end position="723"/>
    </location>
</feature>
<feature type="domain" description="EGF-like" evidence="23">
    <location>
        <begin position="1651"/>
        <end position="1685"/>
    </location>
</feature>
<dbReference type="GO" id="GO:0040008">
    <property type="term" value="P:regulation of growth"/>
    <property type="evidence" value="ECO:0007669"/>
    <property type="project" value="UniProtKB-ARBA"/>
</dbReference>
<evidence type="ECO:0000256" key="12">
    <source>
        <dbReference type="ARBA" id="ARBA00023157"/>
    </source>
</evidence>
<feature type="domain" description="Laminin G" evidence="22">
    <location>
        <begin position="58"/>
        <end position="228"/>
    </location>
</feature>
<dbReference type="GO" id="GO:0005509">
    <property type="term" value="F:calcium ion binding"/>
    <property type="evidence" value="ECO:0007669"/>
    <property type="project" value="InterPro"/>
</dbReference>
<feature type="domain" description="EGF-like" evidence="23">
    <location>
        <begin position="1091"/>
        <end position="1127"/>
    </location>
</feature>
<dbReference type="GO" id="GO:0008347">
    <property type="term" value="P:glial cell migration"/>
    <property type="evidence" value="ECO:0007669"/>
    <property type="project" value="UniProtKB-ARBA"/>
</dbReference>
<sequence length="2037" mass="221552">MTPGGYSYHSGWSLLPLGVLFLTSCAPTFSIQLPGSSLDSTPGPPSLTSSAPSLSLPHREGFFNVTSYARLTPIALNQHIALSFKSCVGGQLFTQRSALNNQQIILEVHREGVVFIAIVASKRFETRLNVNLLDNTWHTVTLLYRSGNLSISVSGHSQLIANATFNPEILKIAFNANDNPEFLVGKGFVGCIQEGPSIVLNSTSVQSFNVIWGPCIMDDEPCNIADLCALDPCLTHGVCFQRGDRYLCQCSARYSGNNCEIDNGSPCAPNVNPCENNGVCQETPRGDYICHCPPGFTGQNCEDELLMTTCDDKTCGNNGSCRLVPGKKNSYECACPPGMNCSETNICMSAPCLNGGTCNPYLDMFNCTCAPGYTGALCELNVDECSSKPCMNGGICLDGINGYRCNCSEDFMGANCELDYNVCAFNPCENNGTCINKTSRDYVCECKSGFEGQNCEKNINDCLHVECPDKRVCVDLVNSYECRCPEGFIGENCSENISHCSNSPCKHNATCEDTPHNYTCHCPPGFEGRHCEADINECEKTKDICNYGICVNNAGSYQCFCRPGFSGDHCDVDFDECLSKPCFNGATCQNKINGFSCICTPGYTGKECNININECQSNPCLHGATCIDGIAAFTCACPVGLTGIVCETNIDDCQSSPCLHNGACIDGINSYTCNCSDTGYEGAHCEVNINDCISNPCVNGAKCVDGVKDYDCICFNGFTGKNCEIDINECESNPCQFNGTCLEHSDIDLFVGRHPTTPPPMMGTLPLPKFFHQDFNYSIASGYECVCVPGVMGTNCEINIQECDSNPCLHGVCQDQIGGYICECEDGFEGLHCETDINECEKYKPCVHGVCIDKRANYFCECPPQYGGKNCSVELVGCNEPNACLNNGTCKPYLDNETEHKFNCTCPYGFHGQICEKVTTMSLSGNSYIMVNTSRDEGYDISFRFKTTLPSGLLALGSGPTYYILKLAQGRLNLHSSLLNKWEGVFIGSQLNDSNWHKVFVAINASHLVLSANEEQTIYPINLNEGATAAHTSFPTTYVGGTTSNLRIFTHGPTSFIGCTQNIIINGQWVVPGDKTNTAAQFFDIEVGCPRRDQCNPNPCQNSGHCIDAWSRFNCTCERPFLGNTCQYNYTAATFGHENSTGSIVSVAVASTARRAIRTIVDISMFIRTRQAKGAIFYLGSSPGTVSFSDETHIAAELEGGELLVRIQLSGSQESYTVGGVKLDDGHNHLIQVVRNVTLVQVKINGTEYFRKTISATGQLDAQVLLLGGMPHLRSSPTPVRQTRNVDRSVRQASDTVSPFKGIIQDVQINNGITTMVVEFFPLRVSDVKIPASFGNVTFDSMAVLQGVISDDSCASNPCANEGECTVTWNDFSCSCPVGYKGKTCQEMEFCQLQDCPLDSECHNLHHGFECVANLTLDGSGNTSLQYTLSRGEQSVPLNSIEFSYRSRYGGMILHISNSLNVYNSDRIYFSIYVFKDQISVAWKLDPNSSREVRKFGKEKADGGWTSVILKIGNNSIQGGFIESSDEPGLSFPPTNFSSSQWENLLINGFVMVGGGETGVSDRNSYITEDGDSTNHVDFSFPEMAMSSVEKYHYKMSSGYYKGCIGEIRIGGLLLPYFTPKQLNSSYFNLRDYFSLTTYDDSEPDVELGCYLCSPSECLNGGKCTNIVESYNCDCPPGYEGDDCSVNIDECANSGCKNSATCVDGIANYTCICPPGWEGWLCDSEINECESNPCLNGGTCLDFVGYFDCSCTPKFVGKICDQLKQVTCSNAPCRNGSTCIDVKNPETSDNFTCSCAEGYVGTYCDIPYCMQEPCKNGGACFTNRPVPFCECAPGFRGELCDENIDDCENSPCKNSGHCIDGIDSFSCNCTGTGYEGATCEIDINECMLLTVKCGEKGKCVNENGGYHCECDVNDCGYNCEMANPCAEFNPCQNGGTCEPVCIDISDYKCICPPGHAGKNCTESPEYSASNFSDIAIIIGPILAILIIATAISLTVFVMMARKKRAMRGTYSPSSQEYCNPRVELDNVMKPPPEERLI</sequence>
<keyword evidence="13" id="KW-0325">Glycoprotein</keyword>
<dbReference type="Gene3D" id="2.60.120.200">
    <property type="match status" value="4"/>
</dbReference>
<feature type="signal peptide" evidence="21">
    <location>
        <begin position="1"/>
        <end position="30"/>
    </location>
</feature>
<keyword evidence="14" id="KW-0306">Gastrulation</keyword>
<feature type="domain" description="EGF-like" evidence="23">
    <location>
        <begin position="611"/>
        <end position="647"/>
    </location>
</feature>
<dbReference type="GO" id="GO:0050877">
    <property type="term" value="P:nervous system process"/>
    <property type="evidence" value="ECO:0007669"/>
    <property type="project" value="UniProtKB-ARBA"/>
</dbReference>
<dbReference type="GO" id="GO:0030097">
    <property type="term" value="P:hemopoiesis"/>
    <property type="evidence" value="ECO:0007669"/>
    <property type="project" value="UniProtKB-ARBA"/>
</dbReference>
<accession>A0A9P0G271</accession>
<feature type="domain" description="EGF-like" evidence="23">
    <location>
        <begin position="874"/>
        <end position="916"/>
    </location>
</feature>
<evidence type="ECO:0000256" key="11">
    <source>
        <dbReference type="ARBA" id="ARBA00023136"/>
    </source>
</evidence>
<dbReference type="GO" id="GO:0007411">
    <property type="term" value="P:axon guidance"/>
    <property type="evidence" value="ECO:0007669"/>
    <property type="project" value="UniProtKB-ARBA"/>
</dbReference>
<dbReference type="GO" id="GO:0007548">
    <property type="term" value="P:sex differentiation"/>
    <property type="evidence" value="ECO:0007669"/>
    <property type="project" value="UniProtKB-ARBA"/>
</dbReference>
<evidence type="ECO:0000256" key="21">
    <source>
        <dbReference type="SAM" id="SignalP"/>
    </source>
</evidence>
<proteinExistence type="inferred from homology"/>
<dbReference type="Pfam" id="PF12661">
    <property type="entry name" value="hEGF"/>
    <property type="match status" value="3"/>
</dbReference>
<dbReference type="GO" id="GO:0010160">
    <property type="term" value="P:formation of animal organ boundary"/>
    <property type="evidence" value="ECO:0007669"/>
    <property type="project" value="UniProtKB-ARBA"/>
</dbReference>
<dbReference type="GO" id="GO:0048863">
    <property type="term" value="P:stem cell differentiation"/>
    <property type="evidence" value="ECO:0007669"/>
    <property type="project" value="UniProtKB-ARBA"/>
</dbReference>
<dbReference type="InterPro" id="IPR049883">
    <property type="entry name" value="NOTCH1_EGF-like"/>
</dbReference>
<feature type="domain" description="EGF-like" evidence="23">
    <location>
        <begin position="419"/>
        <end position="456"/>
    </location>
</feature>
<feature type="domain" description="EGF-like" evidence="23">
    <location>
        <begin position="343"/>
        <end position="379"/>
    </location>
</feature>
<dbReference type="FunFam" id="2.10.25.10:FF:000122">
    <property type="entry name" value="Protein crumbs homolog 2"/>
    <property type="match status" value="3"/>
</dbReference>
<dbReference type="CDD" id="cd00054">
    <property type="entry name" value="EGF_CA"/>
    <property type="match status" value="21"/>
</dbReference>
<feature type="domain" description="EGF-like" evidence="23">
    <location>
        <begin position="573"/>
        <end position="609"/>
    </location>
</feature>
<evidence type="ECO:0000256" key="9">
    <source>
        <dbReference type="ARBA" id="ARBA00022976"/>
    </source>
</evidence>
<dbReference type="InterPro" id="IPR013032">
    <property type="entry name" value="EGF-like_CS"/>
</dbReference>
<dbReference type="FunFam" id="2.10.25.10:FF:000039">
    <property type="entry name" value="Crumbs cell polarity complex component 1"/>
    <property type="match status" value="1"/>
</dbReference>
<feature type="disulfide bond" evidence="19">
    <location>
        <begin position="1117"/>
        <end position="1126"/>
    </location>
</feature>
<dbReference type="GO" id="GO:0022407">
    <property type="term" value="P:regulation of cell-cell adhesion"/>
    <property type="evidence" value="ECO:0007669"/>
    <property type="project" value="UniProtKB-ARBA"/>
</dbReference>
<dbReference type="SUPFAM" id="SSF57196">
    <property type="entry name" value="EGF/Laminin"/>
    <property type="match status" value="14"/>
</dbReference>
<feature type="domain" description="EGF-like" evidence="23">
    <location>
        <begin position="688"/>
        <end position="724"/>
    </location>
</feature>
<dbReference type="GO" id="GO:0048568">
    <property type="term" value="P:embryonic organ development"/>
    <property type="evidence" value="ECO:0007669"/>
    <property type="project" value="UniProtKB-ARBA"/>
</dbReference>
<feature type="disulfide bond" evidence="19">
    <location>
        <begin position="1951"/>
        <end position="1960"/>
    </location>
</feature>
<evidence type="ECO:0000313" key="25">
    <source>
        <dbReference type="Proteomes" id="UP001152759"/>
    </source>
</evidence>
<dbReference type="PROSITE" id="PS01186">
    <property type="entry name" value="EGF_2"/>
    <property type="match status" value="16"/>
</dbReference>
<dbReference type="PROSITE" id="PS00010">
    <property type="entry name" value="ASX_HYDROXYL"/>
    <property type="match status" value="16"/>
</dbReference>
<dbReference type="PRINTS" id="PR00010">
    <property type="entry name" value="EGFBLOOD"/>
</dbReference>
<feature type="domain" description="EGF-like" evidence="23">
    <location>
        <begin position="496"/>
        <end position="532"/>
    </location>
</feature>
<evidence type="ECO:0000256" key="8">
    <source>
        <dbReference type="ARBA" id="ARBA00022737"/>
    </source>
</evidence>
<keyword evidence="5 19" id="KW-0245">EGF-like domain</keyword>
<evidence type="ECO:0000256" key="2">
    <source>
        <dbReference type="ARBA" id="ARBA00004316"/>
    </source>
</evidence>
<feature type="domain" description="EGF-like" evidence="23">
    <location>
        <begin position="1687"/>
        <end position="1723"/>
    </location>
</feature>
<dbReference type="GO" id="GO:0006357">
    <property type="term" value="P:regulation of transcription by RNA polymerase II"/>
    <property type="evidence" value="ECO:0007669"/>
    <property type="project" value="UniProtKB-ARBA"/>
</dbReference>
<dbReference type="PROSITE" id="PS50025">
    <property type="entry name" value="LAM_G_DOMAIN"/>
    <property type="match status" value="3"/>
</dbReference>
<evidence type="ECO:0000256" key="7">
    <source>
        <dbReference type="ARBA" id="ARBA00022729"/>
    </source>
</evidence>
<dbReference type="KEGG" id="btab:109030232"/>
<evidence type="ECO:0000256" key="13">
    <source>
        <dbReference type="ARBA" id="ARBA00023180"/>
    </source>
</evidence>
<dbReference type="GO" id="GO:0009986">
    <property type="term" value="C:cell surface"/>
    <property type="evidence" value="ECO:0007669"/>
    <property type="project" value="UniProtKB-ARBA"/>
</dbReference>
<evidence type="ECO:0000256" key="5">
    <source>
        <dbReference type="ARBA" id="ARBA00022536"/>
    </source>
</evidence>
<keyword evidence="8" id="KW-0677">Repeat</keyword>
<feature type="domain" description="EGF-like" evidence="23">
    <location>
        <begin position="649"/>
        <end position="686"/>
    </location>
</feature>
<feature type="domain" description="EGF-like" evidence="23">
    <location>
        <begin position="1764"/>
        <end position="1805"/>
    </location>
</feature>
<feature type="domain" description="Laminin G" evidence="22">
    <location>
        <begin position="918"/>
        <end position="1089"/>
    </location>
</feature>
<dbReference type="GO" id="GO:0007369">
    <property type="term" value="P:gastrulation"/>
    <property type="evidence" value="ECO:0007669"/>
    <property type="project" value="UniProtKB-KW"/>
</dbReference>
<dbReference type="GO" id="GO:0016318">
    <property type="term" value="P:ommatidial rotation"/>
    <property type="evidence" value="ECO:0007669"/>
    <property type="project" value="UniProtKB-ARBA"/>
</dbReference>
<feature type="domain" description="EGF-like" evidence="23">
    <location>
        <begin position="224"/>
        <end position="260"/>
    </location>
</feature>
<feature type="domain" description="EGF-like" evidence="23">
    <location>
        <begin position="1921"/>
        <end position="1961"/>
    </location>
</feature>
<dbReference type="FunFam" id="2.10.25.10:FF:000279">
    <property type="entry name" value="Neurogenic locus notch 1"/>
    <property type="match status" value="1"/>
</dbReference>
<dbReference type="FunFam" id="2.10.25.10:FF:000095">
    <property type="entry name" value="Notch, isoform B"/>
    <property type="match status" value="1"/>
</dbReference>
<evidence type="ECO:0000256" key="17">
    <source>
        <dbReference type="ARBA" id="ARBA00072415"/>
    </source>
</evidence>
<evidence type="ECO:0000256" key="1">
    <source>
        <dbReference type="ARBA" id="ARBA00004247"/>
    </source>
</evidence>
<evidence type="ECO:0000256" key="3">
    <source>
        <dbReference type="ARBA" id="ARBA00022473"/>
    </source>
</evidence>
<dbReference type="SMART" id="SM00179">
    <property type="entry name" value="EGF_CA"/>
    <property type="match status" value="23"/>
</dbReference>
<dbReference type="FunFam" id="2.10.25.10:FF:000208">
    <property type="entry name" value="Crumbs 2, cell polarity complex component"/>
    <property type="match status" value="1"/>
</dbReference>
<keyword evidence="12 19" id="KW-1015">Disulfide bond</keyword>
<feature type="domain" description="EGF-like" evidence="23">
    <location>
        <begin position="799"/>
        <end position="834"/>
    </location>
</feature>
<feature type="disulfide bond" evidence="19">
    <location>
        <begin position="1376"/>
        <end position="1385"/>
    </location>
</feature>
<evidence type="ECO:0000256" key="14">
    <source>
        <dbReference type="ARBA" id="ARBA00023218"/>
    </source>
</evidence>
<name>A0A9P0G271_BEMTA</name>
<organism evidence="24 25">
    <name type="scientific">Bemisia tabaci</name>
    <name type="common">Sweetpotato whitefly</name>
    <name type="synonym">Aleurodes tabaci</name>
    <dbReference type="NCBI Taxonomy" id="7038"/>
    <lineage>
        <taxon>Eukaryota</taxon>
        <taxon>Metazoa</taxon>
        <taxon>Ecdysozoa</taxon>
        <taxon>Arthropoda</taxon>
        <taxon>Hexapoda</taxon>
        <taxon>Insecta</taxon>
        <taxon>Pterygota</taxon>
        <taxon>Neoptera</taxon>
        <taxon>Paraneoptera</taxon>
        <taxon>Hemiptera</taxon>
        <taxon>Sternorrhyncha</taxon>
        <taxon>Aleyrodoidea</taxon>
        <taxon>Aleyrodidae</taxon>
        <taxon>Aleyrodinae</taxon>
        <taxon>Bemisia</taxon>
    </lineage>
</organism>
<comment type="subcellular location">
    <subcellularLocation>
        <location evidence="1">Apical cell membrane</location>
        <topology evidence="1">Single-pass type I membrane protein</topology>
    </subcellularLocation>
    <subcellularLocation>
        <location evidence="2">Cell projection</location>
    </subcellularLocation>
</comment>
<feature type="disulfide bond" evidence="19">
    <location>
        <begin position="484"/>
        <end position="493"/>
    </location>
</feature>
<dbReference type="SUPFAM" id="SSF49899">
    <property type="entry name" value="Concanavalin A-like lectins/glucanases"/>
    <property type="match status" value="3"/>
</dbReference>
<dbReference type="GO" id="GO:0032991">
    <property type="term" value="C:protein-containing complex"/>
    <property type="evidence" value="ECO:0007669"/>
    <property type="project" value="UniProtKB-ARBA"/>
</dbReference>
<feature type="domain" description="EGF-like" evidence="23">
    <location>
        <begin position="836"/>
        <end position="872"/>
    </location>
</feature>
<keyword evidence="11 20" id="KW-0472">Membrane</keyword>
<dbReference type="GO" id="GO:0048565">
    <property type="term" value="P:digestive tract development"/>
    <property type="evidence" value="ECO:0007669"/>
    <property type="project" value="UniProtKB-ARBA"/>
</dbReference>
<feature type="disulfide bond" evidence="19">
    <location>
        <begin position="1713"/>
        <end position="1722"/>
    </location>
</feature>
<dbReference type="PROSITE" id="PS00022">
    <property type="entry name" value="EGF_1"/>
    <property type="match status" value="23"/>
</dbReference>
<dbReference type="PROSITE" id="PS50026">
    <property type="entry name" value="EGF_3"/>
    <property type="match status" value="27"/>
</dbReference>
<keyword evidence="4" id="KW-1003">Cell membrane</keyword>
<reference evidence="24" key="1">
    <citation type="submission" date="2021-12" db="EMBL/GenBank/DDBJ databases">
        <authorList>
            <person name="King R."/>
        </authorList>
    </citation>
    <scope>NUCLEOTIDE SEQUENCE</scope>
</reference>
<feature type="domain" description="EGF-like" evidence="23">
    <location>
        <begin position="534"/>
        <end position="571"/>
    </location>
</feature>
<feature type="disulfide bond" evidence="19">
    <location>
        <begin position="1675"/>
        <end position="1684"/>
    </location>
</feature>
<dbReference type="InterPro" id="IPR000742">
    <property type="entry name" value="EGF"/>
</dbReference>
<feature type="domain" description="EGF-like" evidence="23">
    <location>
        <begin position="1882"/>
        <end position="1920"/>
    </location>
</feature>
<dbReference type="SMART" id="SM00282">
    <property type="entry name" value="LamG"/>
    <property type="match status" value="3"/>
</dbReference>
<dbReference type="GO" id="GO:0050769">
    <property type="term" value="P:positive regulation of neurogenesis"/>
    <property type="evidence" value="ECO:0007669"/>
    <property type="project" value="UniProtKB-ARBA"/>
</dbReference>
<dbReference type="FunFam" id="2.10.25.10:FF:000327">
    <property type="entry name" value="neurogenic locus notch homolog protein 4"/>
    <property type="match status" value="1"/>
</dbReference>
<dbReference type="GO" id="GO:0048732">
    <property type="term" value="P:gland development"/>
    <property type="evidence" value="ECO:0007669"/>
    <property type="project" value="UniProtKB-ARBA"/>
</dbReference>
<dbReference type="GO" id="GO:0042995">
    <property type="term" value="C:cell projection"/>
    <property type="evidence" value="ECO:0007669"/>
    <property type="project" value="UniProtKB-SubCell"/>
</dbReference>
<feature type="disulfide bond" evidence="19">
    <location>
        <begin position="803"/>
        <end position="813"/>
    </location>
</feature>
<dbReference type="GO" id="GO:0048608">
    <property type="term" value="P:reproductive structure development"/>
    <property type="evidence" value="ECO:0007669"/>
    <property type="project" value="UniProtKB-ARBA"/>
</dbReference>
<evidence type="ECO:0000256" key="15">
    <source>
        <dbReference type="ARBA" id="ARBA00023273"/>
    </source>
</evidence>
<gene>
    <name evidence="24" type="ORF">BEMITA_LOCUS7740</name>
</gene>
<feature type="domain" description="EGF-like" evidence="23">
    <location>
        <begin position="1350"/>
        <end position="1386"/>
    </location>
</feature>
<keyword evidence="9" id="KW-0914">Notch signaling pathway</keyword>
<feature type="disulfide bond" evidence="19">
    <location>
        <begin position="369"/>
        <end position="378"/>
    </location>
</feature>
<feature type="domain" description="EGF-like" evidence="23">
    <location>
        <begin position="306"/>
        <end position="342"/>
    </location>
</feature>
<keyword evidence="25" id="KW-1185">Reference proteome</keyword>
<keyword evidence="10 20" id="KW-1133">Transmembrane helix</keyword>
<evidence type="ECO:0000259" key="22">
    <source>
        <dbReference type="PROSITE" id="PS50025"/>
    </source>
</evidence>
<feature type="domain" description="EGF-like" evidence="23">
    <location>
        <begin position="726"/>
        <end position="756"/>
    </location>
</feature>
<feature type="disulfide bond" evidence="19">
    <location>
        <begin position="906"/>
        <end position="915"/>
    </location>
</feature>
<dbReference type="FunFam" id="2.10.25.10:FF:000230">
    <property type="entry name" value="Delta-like protein"/>
    <property type="match status" value="1"/>
</dbReference>
<feature type="transmembrane region" description="Helical" evidence="20">
    <location>
        <begin position="1974"/>
        <end position="1997"/>
    </location>
</feature>
<keyword evidence="15" id="KW-0966">Cell projection</keyword>
<evidence type="ECO:0000259" key="23">
    <source>
        <dbReference type="PROSITE" id="PS50026"/>
    </source>
</evidence>
<dbReference type="EMBL" id="OU963865">
    <property type="protein sequence ID" value="CAH0770927.1"/>
    <property type="molecule type" value="Genomic_DNA"/>
</dbReference>
<protein>
    <recommendedName>
        <fullName evidence="17">Protein crumbs homolog 2</fullName>
    </recommendedName>
    <alternativeName>
        <fullName evidence="18">Crumbs-like protein 2</fullName>
    </alternativeName>
</protein>
<feature type="disulfide bond" evidence="19">
    <location>
        <begin position="446"/>
        <end position="455"/>
    </location>
</feature>
<feature type="disulfide bond" evidence="19">
    <location>
        <begin position="522"/>
        <end position="531"/>
    </location>
</feature>
<feature type="disulfide bond" evidence="19">
    <location>
        <begin position="250"/>
        <end position="259"/>
    </location>
</feature>
<dbReference type="GO" id="GO:0007219">
    <property type="term" value="P:Notch signaling pathway"/>
    <property type="evidence" value="ECO:0007669"/>
    <property type="project" value="UniProtKB-KW"/>
</dbReference>
<dbReference type="PANTHER" id="PTHR24033:SF151">
    <property type="entry name" value="NOTCH 2"/>
    <property type="match status" value="1"/>
</dbReference>
<dbReference type="FunFam" id="2.10.25.10:FF:000143">
    <property type="entry name" value="Protein crumbs 1"/>
    <property type="match status" value="1"/>
</dbReference>
<evidence type="ECO:0000256" key="16">
    <source>
        <dbReference type="ARBA" id="ARBA00060989"/>
    </source>
</evidence>
<feature type="disulfide bond" evidence="19">
    <location>
        <begin position="862"/>
        <end position="871"/>
    </location>
</feature>
<feature type="disulfide bond" evidence="19">
    <location>
        <begin position="1795"/>
        <end position="1804"/>
    </location>
</feature>
<evidence type="ECO:0000256" key="18">
    <source>
        <dbReference type="ARBA" id="ARBA00080891"/>
    </source>
</evidence>
<dbReference type="Pfam" id="PF00054">
    <property type="entry name" value="Laminin_G_1"/>
    <property type="match status" value="2"/>
</dbReference>
<evidence type="ECO:0000256" key="4">
    <source>
        <dbReference type="ARBA" id="ARBA00022475"/>
    </source>
</evidence>
<dbReference type="GO" id="GO:0009952">
    <property type="term" value="P:anterior/posterior pattern specification"/>
    <property type="evidence" value="ECO:0007669"/>
    <property type="project" value="UniProtKB-ARBA"/>
</dbReference>
<dbReference type="Proteomes" id="UP001152759">
    <property type="component" value="Chromosome 4"/>
</dbReference>
<evidence type="ECO:0000313" key="24">
    <source>
        <dbReference type="EMBL" id="CAH0770927.1"/>
    </source>
</evidence>
<comment type="caution">
    <text evidence="19">Lacks conserved residue(s) required for the propagation of feature annotation.</text>
</comment>
<dbReference type="FunFam" id="2.10.25.10:FF:000123">
    <property type="entry name" value="Crumbs homolog 1 (Drosophila)"/>
    <property type="match status" value="1"/>
</dbReference>
<dbReference type="GO" id="GO:0048056">
    <property type="term" value="P:R3/R4 cell differentiation"/>
    <property type="evidence" value="ECO:0007669"/>
    <property type="project" value="UniProtKB-ARBA"/>
</dbReference>
<feature type="domain" description="EGF-like" evidence="23">
    <location>
        <begin position="458"/>
        <end position="494"/>
    </location>
</feature>
<feature type="disulfide bond" evidence="19">
    <location>
        <begin position="599"/>
        <end position="608"/>
    </location>
</feature>
<dbReference type="InterPro" id="IPR009030">
    <property type="entry name" value="Growth_fac_rcpt_cys_sf"/>
</dbReference>
<feature type="domain" description="EGF-like" evidence="23">
    <location>
        <begin position="1725"/>
        <end position="1761"/>
    </location>
</feature>
<dbReference type="GO" id="GO:0016324">
    <property type="term" value="C:apical plasma membrane"/>
    <property type="evidence" value="ECO:0007669"/>
    <property type="project" value="UniProtKB-SubCell"/>
</dbReference>
<dbReference type="GO" id="GO:0010631">
    <property type="term" value="P:epithelial cell migration"/>
    <property type="evidence" value="ECO:0007669"/>
    <property type="project" value="UniProtKB-ARBA"/>
</dbReference>
<feature type="disulfide bond" evidence="19">
    <location>
        <begin position="1831"/>
        <end position="1840"/>
    </location>
</feature>
<dbReference type="SMART" id="SM00181">
    <property type="entry name" value="EGF"/>
    <property type="match status" value="27"/>
</dbReference>
<dbReference type="InterPro" id="IPR051830">
    <property type="entry name" value="NOTCH_homolog"/>
</dbReference>
<dbReference type="InterPro" id="IPR013320">
    <property type="entry name" value="ConA-like_dom_sf"/>
</dbReference>
<evidence type="ECO:0000256" key="6">
    <source>
        <dbReference type="ARBA" id="ARBA00022692"/>
    </source>
</evidence>
<dbReference type="SUPFAM" id="SSF57184">
    <property type="entry name" value="Growth factor receptor domain"/>
    <property type="match status" value="3"/>
</dbReference>
<dbReference type="FunFam" id="2.10.25.10:FF:000012">
    <property type="entry name" value="Delta-like protein"/>
    <property type="match status" value="1"/>
</dbReference>
<dbReference type="Gene3D" id="2.10.25.10">
    <property type="entry name" value="Laminin"/>
    <property type="match status" value="25"/>
</dbReference>
<dbReference type="CDD" id="cd00110">
    <property type="entry name" value="LamG"/>
    <property type="match status" value="2"/>
</dbReference>
<feature type="chain" id="PRO_5040224046" description="Protein crumbs homolog 2" evidence="21">
    <location>
        <begin position="31"/>
        <end position="2037"/>
    </location>
</feature>
<dbReference type="Pfam" id="PF00008">
    <property type="entry name" value="EGF"/>
    <property type="match status" value="17"/>
</dbReference>
<dbReference type="GO" id="GO:0019904">
    <property type="term" value="F:protein domain specific binding"/>
    <property type="evidence" value="ECO:0007669"/>
    <property type="project" value="UniProtKB-ARBA"/>
</dbReference>
<feature type="domain" description="EGF-like" evidence="23">
    <location>
        <begin position="1806"/>
        <end position="1841"/>
    </location>
</feature>
<dbReference type="InterPro" id="IPR001881">
    <property type="entry name" value="EGF-like_Ca-bd_dom"/>
</dbReference>
<dbReference type="InterPro" id="IPR001791">
    <property type="entry name" value="Laminin_G"/>
</dbReference>
<dbReference type="FunFam" id="2.10.25.10:FF:000472">
    <property type="entry name" value="Uncharacterized protein, isoform A"/>
    <property type="match status" value="1"/>
</dbReference>
<dbReference type="InterPro" id="IPR000152">
    <property type="entry name" value="EGF-type_Asp/Asn_hydroxyl_site"/>
</dbReference>
<feature type="disulfide bond" evidence="19">
    <location>
        <begin position="637"/>
        <end position="646"/>
    </location>
</feature>
<feature type="domain" description="EGF-like" evidence="23">
    <location>
        <begin position="1843"/>
        <end position="1880"/>
    </location>
</feature>
<dbReference type="FunFam" id="2.60.120.200:FF:000143">
    <property type="entry name" value="Crumbs, isoform D"/>
    <property type="match status" value="1"/>
</dbReference>
<dbReference type="GO" id="GO:0005911">
    <property type="term" value="C:cell-cell junction"/>
    <property type="evidence" value="ECO:0007669"/>
    <property type="project" value="UniProtKB-ARBA"/>
</dbReference>
<evidence type="ECO:0000256" key="19">
    <source>
        <dbReference type="PROSITE-ProRule" id="PRU00076"/>
    </source>
</evidence>
<dbReference type="FunFam" id="2.10.25.10:FF:000173">
    <property type="entry name" value="Neurogenic locus notch protein 2"/>
    <property type="match status" value="1"/>
</dbReference>
<feature type="domain" description="Laminin G" evidence="22">
    <location>
        <begin position="1134"/>
        <end position="1354"/>
    </location>
</feature>
<dbReference type="Pfam" id="PF07645">
    <property type="entry name" value="EGF_CA"/>
    <property type="match status" value="2"/>
</dbReference>
<feature type="domain" description="EGF-like" evidence="23">
    <location>
        <begin position="263"/>
        <end position="302"/>
    </location>
</feature>
<feature type="disulfide bond" evidence="19">
    <location>
        <begin position="292"/>
        <end position="301"/>
    </location>
</feature>
<dbReference type="PROSITE" id="PS01187">
    <property type="entry name" value="EGF_CA"/>
    <property type="match status" value="9"/>
</dbReference>
<dbReference type="PANTHER" id="PTHR24033">
    <property type="entry name" value="EGF-LIKE DOMAIN-CONTAINING PROTEIN"/>
    <property type="match status" value="1"/>
</dbReference>
<evidence type="ECO:0000256" key="20">
    <source>
        <dbReference type="SAM" id="Phobius"/>
    </source>
</evidence>
<dbReference type="InterPro" id="IPR018097">
    <property type="entry name" value="EGF_Ca-bd_CS"/>
</dbReference>
<feature type="disulfide bond" evidence="19">
    <location>
        <begin position="824"/>
        <end position="833"/>
    </location>
</feature>
<dbReference type="FunFam" id="2.10.25.10:FF:000080">
    <property type="entry name" value="Neurogenic locus notch 1"/>
    <property type="match status" value="1"/>
</dbReference>
<comment type="similarity">
    <text evidence="16">Belongs to the Crumbs protein family.</text>
</comment>
<feature type="disulfide bond" evidence="19">
    <location>
        <begin position="1910"/>
        <end position="1919"/>
    </location>
</feature>
<dbReference type="GO" id="GO:0035282">
    <property type="term" value="P:segmentation"/>
    <property type="evidence" value="ECO:0007669"/>
    <property type="project" value="UniProtKB-ARBA"/>
</dbReference>
<keyword evidence="6 20" id="KW-0812">Transmembrane</keyword>
<feature type="disulfide bond" evidence="19">
    <location>
        <begin position="407"/>
        <end position="416"/>
    </location>
</feature>
<keyword evidence="7 21" id="KW-0732">Signal</keyword>
<dbReference type="FunFam" id="2.10.25.10:FF:000109">
    <property type="entry name" value="Notch homolog 4, [Drosophila]"/>
    <property type="match status" value="1"/>
</dbReference>